<evidence type="ECO:0008006" key="3">
    <source>
        <dbReference type="Google" id="ProtNLM"/>
    </source>
</evidence>
<protein>
    <recommendedName>
        <fullName evidence="3">DUF1127 domain-containing protein</fullName>
    </recommendedName>
</protein>
<evidence type="ECO:0000313" key="1">
    <source>
        <dbReference type="EMBL" id="MBA8877560.1"/>
    </source>
</evidence>
<dbReference type="Proteomes" id="UP000549052">
    <property type="component" value="Unassembled WGS sequence"/>
</dbReference>
<evidence type="ECO:0000313" key="2">
    <source>
        <dbReference type="Proteomes" id="UP000549052"/>
    </source>
</evidence>
<dbReference type="EMBL" id="JACGXN010000001">
    <property type="protein sequence ID" value="MBA8877560.1"/>
    <property type="molecule type" value="Genomic_DNA"/>
</dbReference>
<proteinExistence type="predicted"/>
<accession>A0A839ELI5</accession>
<reference evidence="1 2" key="1">
    <citation type="submission" date="2020-07" db="EMBL/GenBank/DDBJ databases">
        <title>Genomic Encyclopedia of Type Strains, Phase IV (KMG-V): Genome sequencing to study the core and pangenomes of soil and plant-associated prokaryotes.</title>
        <authorList>
            <person name="Whitman W."/>
        </authorList>
    </citation>
    <scope>NUCLEOTIDE SEQUENCE [LARGE SCALE GENOMIC DNA]</scope>
    <source>
        <strain evidence="1 2">AN3</strain>
    </source>
</reference>
<sequence length="65" mass="7682">MQQYIDTGYTPMSFIFDFTTRGRRRKDQDFRNAMALLNAMSPSDRADIGIKQADFTRIAREMTRR</sequence>
<organism evidence="1 2">
    <name type="scientific">Phyllobacterium myrsinacearum</name>
    <dbReference type="NCBI Taxonomy" id="28101"/>
    <lineage>
        <taxon>Bacteria</taxon>
        <taxon>Pseudomonadati</taxon>
        <taxon>Pseudomonadota</taxon>
        <taxon>Alphaproteobacteria</taxon>
        <taxon>Hyphomicrobiales</taxon>
        <taxon>Phyllobacteriaceae</taxon>
        <taxon>Phyllobacterium</taxon>
    </lineage>
</organism>
<keyword evidence="2" id="KW-1185">Reference proteome</keyword>
<gene>
    <name evidence="1" type="ORF">FHW16_001242</name>
</gene>
<dbReference type="AlphaFoldDB" id="A0A839ELI5"/>
<comment type="caution">
    <text evidence="1">The sequence shown here is derived from an EMBL/GenBank/DDBJ whole genome shotgun (WGS) entry which is preliminary data.</text>
</comment>
<name>A0A839ELI5_9HYPH</name>